<dbReference type="InterPro" id="IPR029058">
    <property type="entry name" value="AB_hydrolase_fold"/>
</dbReference>
<evidence type="ECO:0000313" key="3">
    <source>
        <dbReference type="Proteomes" id="UP000612361"/>
    </source>
</evidence>
<dbReference type="Gene3D" id="3.40.50.1820">
    <property type="entry name" value="alpha/beta hydrolase"/>
    <property type="match status" value="1"/>
</dbReference>
<dbReference type="Pfam" id="PF12146">
    <property type="entry name" value="Hydrolase_4"/>
    <property type="match status" value="1"/>
</dbReference>
<comment type="caution">
    <text evidence="2">The sequence shown here is derived from an EMBL/GenBank/DDBJ whole genome shotgun (WGS) entry which is preliminary data.</text>
</comment>
<reference evidence="2" key="1">
    <citation type="submission" date="2020-08" db="EMBL/GenBank/DDBJ databases">
        <title>Novel species isolated from subtropical streams in China.</title>
        <authorList>
            <person name="Lu H."/>
        </authorList>
    </citation>
    <scope>NUCLEOTIDE SEQUENCE</scope>
    <source>
        <strain evidence="2">CY7W</strain>
    </source>
</reference>
<dbReference type="RefSeq" id="WP_186879471.1">
    <property type="nucleotide sequence ID" value="NZ_JACOGG010000001.1"/>
</dbReference>
<name>A0A923I1T0_9BURK</name>
<sequence length="289" mass="32015">MSAHIEQTREWEYISADGIPLFIRDWLGPHAGSTQDQGVLIMHGIGEHCGRYAHLARFFNQLGFSVRTYDHRGHGQSGGKRGDVPDSLRILQDAQAVLKDFRTHLSDDPLLFGHSMGGLFAARLATGNLVKIRALILSSPALAIRINRAQQLLAAIALRLFPGFPVPNGLHTRYLSHDAEAVRAYENDRLVHGGISARLLHCMLDAMQASHAQAASLTIPVLLQFAGDDHLVDPTGSLRFASRLPASLLSMHQYAGLYHEIYNELDATTVFDDLRSWMEQQQITPTEAR</sequence>
<keyword evidence="3" id="KW-1185">Reference proteome</keyword>
<proteinExistence type="predicted"/>
<protein>
    <submittedName>
        <fullName evidence="2">Lysophospholipase</fullName>
    </submittedName>
</protein>
<accession>A0A923I1T0</accession>
<dbReference type="SUPFAM" id="SSF53474">
    <property type="entry name" value="alpha/beta-Hydrolases"/>
    <property type="match status" value="1"/>
</dbReference>
<dbReference type="AlphaFoldDB" id="A0A923I1T0"/>
<gene>
    <name evidence="2" type="ORF">H8K47_00480</name>
</gene>
<evidence type="ECO:0000259" key="1">
    <source>
        <dbReference type="Pfam" id="PF12146"/>
    </source>
</evidence>
<evidence type="ECO:0000313" key="2">
    <source>
        <dbReference type="EMBL" id="MBC3933821.1"/>
    </source>
</evidence>
<dbReference type="PANTHER" id="PTHR11614">
    <property type="entry name" value="PHOSPHOLIPASE-RELATED"/>
    <property type="match status" value="1"/>
</dbReference>
<dbReference type="InterPro" id="IPR022742">
    <property type="entry name" value="Hydrolase_4"/>
</dbReference>
<feature type="domain" description="Serine aminopeptidase S33" evidence="1">
    <location>
        <begin position="37"/>
        <end position="266"/>
    </location>
</feature>
<dbReference type="Proteomes" id="UP000612361">
    <property type="component" value="Unassembled WGS sequence"/>
</dbReference>
<organism evidence="2 3">
    <name type="scientific">Undibacterium rugosum</name>
    <dbReference type="NCBI Taxonomy" id="2762291"/>
    <lineage>
        <taxon>Bacteria</taxon>
        <taxon>Pseudomonadati</taxon>
        <taxon>Pseudomonadota</taxon>
        <taxon>Betaproteobacteria</taxon>
        <taxon>Burkholderiales</taxon>
        <taxon>Oxalobacteraceae</taxon>
        <taxon>Undibacterium</taxon>
    </lineage>
</organism>
<dbReference type="InterPro" id="IPR051044">
    <property type="entry name" value="MAG_DAG_Lipase"/>
</dbReference>
<dbReference type="EMBL" id="JACOGG010000001">
    <property type="protein sequence ID" value="MBC3933821.1"/>
    <property type="molecule type" value="Genomic_DNA"/>
</dbReference>